<gene>
    <name evidence="2" type="ORF">HYALB_00008515</name>
</gene>
<evidence type="ECO:0000313" key="3">
    <source>
        <dbReference type="Proteomes" id="UP000701801"/>
    </source>
</evidence>
<comment type="caution">
    <text evidence="2">The sequence shown here is derived from an EMBL/GenBank/DDBJ whole genome shotgun (WGS) entry which is preliminary data.</text>
</comment>
<feature type="region of interest" description="Disordered" evidence="1">
    <location>
        <begin position="1"/>
        <end position="22"/>
    </location>
</feature>
<evidence type="ECO:0000313" key="2">
    <source>
        <dbReference type="EMBL" id="CAG8978860.1"/>
    </source>
</evidence>
<organism evidence="2 3">
    <name type="scientific">Hymenoscyphus albidus</name>
    <dbReference type="NCBI Taxonomy" id="595503"/>
    <lineage>
        <taxon>Eukaryota</taxon>
        <taxon>Fungi</taxon>
        <taxon>Dikarya</taxon>
        <taxon>Ascomycota</taxon>
        <taxon>Pezizomycotina</taxon>
        <taxon>Leotiomycetes</taxon>
        <taxon>Helotiales</taxon>
        <taxon>Helotiaceae</taxon>
        <taxon>Hymenoscyphus</taxon>
    </lineage>
</organism>
<dbReference type="Proteomes" id="UP000701801">
    <property type="component" value="Unassembled WGS sequence"/>
</dbReference>
<evidence type="ECO:0000256" key="1">
    <source>
        <dbReference type="SAM" id="MobiDB-lite"/>
    </source>
</evidence>
<dbReference type="AlphaFoldDB" id="A0A9N9LP78"/>
<keyword evidence="3" id="KW-1185">Reference proteome</keyword>
<name>A0A9N9LP78_9HELO</name>
<feature type="compositionally biased region" description="Polar residues" evidence="1">
    <location>
        <begin position="1"/>
        <end position="16"/>
    </location>
</feature>
<accession>A0A9N9LP78</accession>
<proteinExistence type="predicted"/>
<sequence>MAMNFHINTSTGTNFADISPDSLTPTPLDLLGEIDRRDVPSTNCQEIYEAVDDALKQATAQQEETLKKLIENLKTVTRGLMAEQDAKWRSYDPYSRNVLQYLSMGKV</sequence>
<dbReference type="EMBL" id="CAJVRM010000284">
    <property type="protein sequence ID" value="CAG8978860.1"/>
    <property type="molecule type" value="Genomic_DNA"/>
</dbReference>
<reference evidence="2" key="1">
    <citation type="submission" date="2021-07" db="EMBL/GenBank/DDBJ databases">
        <authorList>
            <person name="Durling M."/>
        </authorList>
    </citation>
    <scope>NUCLEOTIDE SEQUENCE</scope>
</reference>
<protein>
    <submittedName>
        <fullName evidence="2">Uncharacterized protein</fullName>
    </submittedName>
</protein>